<dbReference type="Proteomes" id="UP001054837">
    <property type="component" value="Unassembled WGS sequence"/>
</dbReference>
<comment type="caution">
    <text evidence="1">The sequence shown here is derived from an EMBL/GenBank/DDBJ whole genome shotgun (WGS) entry which is preliminary data.</text>
</comment>
<reference evidence="1 2" key="1">
    <citation type="submission" date="2021-06" db="EMBL/GenBank/DDBJ databases">
        <title>Caerostris darwini draft genome.</title>
        <authorList>
            <person name="Kono N."/>
            <person name="Arakawa K."/>
        </authorList>
    </citation>
    <scope>NUCLEOTIDE SEQUENCE [LARGE SCALE GENOMIC DNA]</scope>
</reference>
<evidence type="ECO:0000313" key="1">
    <source>
        <dbReference type="EMBL" id="GIY53154.1"/>
    </source>
</evidence>
<proteinExistence type="predicted"/>
<keyword evidence="2" id="KW-1185">Reference proteome</keyword>
<dbReference type="AlphaFoldDB" id="A0AAV4U5V4"/>
<evidence type="ECO:0000313" key="2">
    <source>
        <dbReference type="Proteomes" id="UP001054837"/>
    </source>
</evidence>
<organism evidence="1 2">
    <name type="scientific">Caerostris darwini</name>
    <dbReference type="NCBI Taxonomy" id="1538125"/>
    <lineage>
        <taxon>Eukaryota</taxon>
        <taxon>Metazoa</taxon>
        <taxon>Ecdysozoa</taxon>
        <taxon>Arthropoda</taxon>
        <taxon>Chelicerata</taxon>
        <taxon>Arachnida</taxon>
        <taxon>Araneae</taxon>
        <taxon>Araneomorphae</taxon>
        <taxon>Entelegynae</taxon>
        <taxon>Araneoidea</taxon>
        <taxon>Araneidae</taxon>
        <taxon>Caerostris</taxon>
    </lineage>
</organism>
<accession>A0AAV4U5V4</accession>
<protein>
    <submittedName>
        <fullName evidence="1">Uncharacterized protein</fullName>
    </submittedName>
</protein>
<gene>
    <name evidence="1" type="ORF">CDAR_51001</name>
</gene>
<name>A0AAV4U5V4_9ARAC</name>
<dbReference type="EMBL" id="BPLQ01010742">
    <property type="protein sequence ID" value="GIY53154.1"/>
    <property type="molecule type" value="Genomic_DNA"/>
</dbReference>
<sequence>MTLEKKLPLSGGTAVVKRIKNNHFAISINKLEDHIKQTVDNNFNTTDEEAGHEELRRTQHSTIEPKRMTTLILCKCGSNTESLISRPKPIRALDSEFIARAAKSKGGSPFNYMRILAPNRRRTLTSPVFPLLKRLSLRAHFRLFQRNWGKVGVGG</sequence>